<keyword evidence="1" id="KW-1133">Transmembrane helix</keyword>
<dbReference type="RefSeq" id="WP_119036088.1">
    <property type="nucleotide sequence ID" value="NZ_QXDC01000003.1"/>
</dbReference>
<keyword evidence="2" id="KW-0131">Cell cycle</keyword>
<dbReference type="GO" id="GO:0051301">
    <property type="term" value="P:cell division"/>
    <property type="evidence" value="ECO:0007669"/>
    <property type="project" value="UniProtKB-KW"/>
</dbReference>
<evidence type="ECO:0000256" key="1">
    <source>
        <dbReference type="SAM" id="Phobius"/>
    </source>
</evidence>
<dbReference type="GO" id="GO:0032153">
    <property type="term" value="C:cell division site"/>
    <property type="evidence" value="ECO:0007669"/>
    <property type="project" value="TreeGrafter"/>
</dbReference>
<feature type="transmembrane region" description="Helical" evidence="1">
    <location>
        <begin position="223"/>
        <end position="247"/>
    </location>
</feature>
<dbReference type="PANTHER" id="PTHR47755:SF1">
    <property type="entry name" value="CELL DIVISION PROTEIN FTSX"/>
    <property type="match status" value="1"/>
</dbReference>
<dbReference type="InterPro" id="IPR004513">
    <property type="entry name" value="FtsX"/>
</dbReference>
<keyword evidence="1" id="KW-0812">Transmembrane</keyword>
<keyword evidence="3" id="KW-1185">Reference proteome</keyword>
<dbReference type="Proteomes" id="UP000266568">
    <property type="component" value="Unassembled WGS sequence"/>
</dbReference>
<dbReference type="AlphaFoldDB" id="A0A397P7X9"/>
<dbReference type="EMBL" id="QXDC01000003">
    <property type="protein sequence ID" value="RIA44433.1"/>
    <property type="molecule type" value="Genomic_DNA"/>
</dbReference>
<protein>
    <submittedName>
        <fullName evidence="2">Cell division transport system permease protein</fullName>
    </submittedName>
</protein>
<evidence type="ECO:0000313" key="2">
    <source>
        <dbReference type="EMBL" id="RIA44433.1"/>
    </source>
</evidence>
<evidence type="ECO:0000313" key="3">
    <source>
        <dbReference type="Proteomes" id="UP000266568"/>
    </source>
</evidence>
<dbReference type="GO" id="GO:0016020">
    <property type="term" value="C:membrane"/>
    <property type="evidence" value="ECO:0007669"/>
    <property type="project" value="InterPro"/>
</dbReference>
<dbReference type="OrthoDB" id="8478373at2"/>
<comment type="caution">
    <text evidence="2">The sequence shown here is derived from an EMBL/GenBank/DDBJ whole genome shotgun (WGS) entry which is preliminary data.</text>
</comment>
<feature type="transmembrane region" description="Helical" evidence="1">
    <location>
        <begin position="267"/>
        <end position="293"/>
    </location>
</feature>
<reference evidence="2 3" key="1">
    <citation type="submission" date="2018-08" db="EMBL/GenBank/DDBJ databases">
        <title>Genomic Encyclopedia of Type Strains, Phase IV (KMG-IV): sequencing the most valuable type-strain genomes for metagenomic binning, comparative biology and taxonomic classification.</title>
        <authorList>
            <person name="Goeker M."/>
        </authorList>
    </citation>
    <scope>NUCLEOTIDE SEQUENCE [LARGE SCALE GENOMIC DNA]</scope>
    <source>
        <strain evidence="2 3">DSM 25527</strain>
    </source>
</reference>
<organism evidence="2 3">
    <name type="scientific">Hephaestia caeni</name>
    <dbReference type="NCBI Taxonomy" id="645617"/>
    <lineage>
        <taxon>Bacteria</taxon>
        <taxon>Pseudomonadati</taxon>
        <taxon>Pseudomonadota</taxon>
        <taxon>Alphaproteobacteria</taxon>
        <taxon>Sphingomonadales</taxon>
        <taxon>Sphingomonadaceae</taxon>
        <taxon>Hephaestia</taxon>
    </lineage>
</organism>
<keyword evidence="2" id="KW-0132">Cell division</keyword>
<proteinExistence type="predicted"/>
<gene>
    <name evidence="2" type="ORF">DFR49_2678</name>
</gene>
<name>A0A397P7X9_9SPHN</name>
<sequence length="297" mass="31318">MKLGILTRPADRRVLDDDRHTRAMRWIMAVMLLLTVLAAALGLGMRGAAQSLDRQLAGRLTVQIVEADARVRETHAAAALARLRAMGEVASAKAVDRAALAELLRPWLGADGVDPDLPMPALIDVDLADASPAAIRRVDAAITRITPAAHVDRHQRWMSPVSRFMDTLVWLAVGLVVLMAGATAAVVILAARAGLEAHRETIEVLHMMGSTDIQVARLFQRRIALDTLAGGIVGTVVAAAIIALVGWRIAALGSDLLGGVALGAGDWIVLVALPFAFALLALGAARVAVLVALGKRL</sequence>
<keyword evidence="1" id="KW-0472">Membrane</keyword>
<dbReference type="PANTHER" id="PTHR47755">
    <property type="entry name" value="CELL DIVISION PROTEIN FTSX"/>
    <property type="match status" value="1"/>
</dbReference>
<accession>A0A397P7X9</accession>
<feature type="transmembrane region" description="Helical" evidence="1">
    <location>
        <begin position="168"/>
        <end position="191"/>
    </location>
</feature>